<sequence length="79" mass="9278">MKIQRKKIKRSEFNGKDREFKIQSRATQKEIVGRIKELAQPLCEVEGMELVHVECQRESASMIITRARLINYNGENRCL</sequence>
<proteinExistence type="predicted"/>
<evidence type="ECO:0000313" key="2">
    <source>
        <dbReference type="Proteomes" id="UP000603545"/>
    </source>
</evidence>
<dbReference type="AlphaFoldDB" id="A0A8J6N238"/>
<name>A0A8J6N238_9BACT</name>
<accession>A0A8J6N238</accession>
<dbReference type="EMBL" id="JACNLL010000008">
    <property type="protein sequence ID" value="MBC8198489.1"/>
    <property type="molecule type" value="Genomic_DNA"/>
</dbReference>
<reference evidence="1 2" key="1">
    <citation type="submission" date="2020-08" db="EMBL/GenBank/DDBJ databases">
        <title>Bridging the membrane lipid divide: bacteria of the FCB group superphylum have the potential to synthesize archaeal ether lipids.</title>
        <authorList>
            <person name="Villanueva L."/>
            <person name="Von Meijenfeldt F.A.B."/>
            <person name="Westbye A.B."/>
            <person name="Yadav S."/>
            <person name="Hopmans E.C."/>
            <person name="Dutilh B.E."/>
            <person name="Sinninghe Damste J.S."/>
        </authorList>
    </citation>
    <scope>NUCLEOTIDE SEQUENCE [LARGE SCALE GENOMIC DNA]</scope>
    <source>
        <strain evidence="1">NIOZ-UU82</strain>
    </source>
</reference>
<comment type="caution">
    <text evidence="1">The sequence shown here is derived from an EMBL/GenBank/DDBJ whole genome shotgun (WGS) entry which is preliminary data.</text>
</comment>
<evidence type="ECO:0000313" key="1">
    <source>
        <dbReference type="EMBL" id="MBC8198489.1"/>
    </source>
</evidence>
<organism evidence="1 2">
    <name type="scientific">Candidatus Desulfaltia bathyphila</name>
    <dbReference type="NCBI Taxonomy" id="2841697"/>
    <lineage>
        <taxon>Bacteria</taxon>
        <taxon>Pseudomonadati</taxon>
        <taxon>Thermodesulfobacteriota</taxon>
        <taxon>Desulfobacteria</taxon>
        <taxon>Desulfobacterales</taxon>
        <taxon>Desulfobacterales incertae sedis</taxon>
        <taxon>Candidatus Desulfaltia</taxon>
    </lineage>
</organism>
<dbReference type="Proteomes" id="UP000603545">
    <property type="component" value="Unassembled WGS sequence"/>
</dbReference>
<protein>
    <submittedName>
        <fullName evidence="1">Uncharacterized protein</fullName>
    </submittedName>
</protein>
<gene>
    <name evidence="1" type="ORF">H8E80_00370</name>
</gene>